<evidence type="ECO:0000313" key="1">
    <source>
        <dbReference type="EMBL" id="SKA85694.1"/>
    </source>
</evidence>
<reference evidence="2" key="1">
    <citation type="submission" date="2017-02" db="EMBL/GenBank/DDBJ databases">
        <authorList>
            <person name="Varghese N."/>
            <person name="Submissions S."/>
        </authorList>
    </citation>
    <scope>NUCLEOTIDE SEQUENCE [LARGE SCALE GENOMIC DNA]</scope>
    <source>
        <strain evidence="2">VKM Ac-2052</strain>
    </source>
</reference>
<proteinExistence type="predicted"/>
<sequence length="52" mass="5101">MTSAVEPAEATEVTTASTLAAPDAPGLRMVGASGAVCVDGVCSIERVAPPSR</sequence>
<accession>A0A1T4X7T9</accession>
<name>A0A1T4X7T9_9MICO</name>
<organism evidence="1 2">
    <name type="scientific">Agreia bicolorata</name>
    <dbReference type="NCBI Taxonomy" id="110935"/>
    <lineage>
        <taxon>Bacteria</taxon>
        <taxon>Bacillati</taxon>
        <taxon>Actinomycetota</taxon>
        <taxon>Actinomycetes</taxon>
        <taxon>Micrococcales</taxon>
        <taxon>Microbacteriaceae</taxon>
        <taxon>Agreia</taxon>
    </lineage>
</organism>
<gene>
    <name evidence="1" type="ORF">SAMN06295879_0814</name>
</gene>
<dbReference type="EMBL" id="FUYG01000002">
    <property type="protein sequence ID" value="SKA85694.1"/>
    <property type="molecule type" value="Genomic_DNA"/>
</dbReference>
<protein>
    <submittedName>
        <fullName evidence="1">Uncharacterized protein</fullName>
    </submittedName>
</protein>
<dbReference type="Proteomes" id="UP000189735">
    <property type="component" value="Unassembled WGS sequence"/>
</dbReference>
<dbReference type="RefSeq" id="WP_176141206.1">
    <property type="nucleotide sequence ID" value="NZ_FUYG01000002.1"/>
</dbReference>
<evidence type="ECO:0000313" key="2">
    <source>
        <dbReference type="Proteomes" id="UP000189735"/>
    </source>
</evidence>
<dbReference type="AlphaFoldDB" id="A0A1T4X7T9"/>